<accession>A0A814Q5Z0</accession>
<dbReference type="InterPro" id="IPR013320">
    <property type="entry name" value="ConA-like_dom_sf"/>
</dbReference>
<evidence type="ECO:0008006" key="4">
    <source>
        <dbReference type="Google" id="ProtNLM"/>
    </source>
</evidence>
<dbReference type="Proteomes" id="UP000663845">
    <property type="component" value="Unassembled WGS sequence"/>
</dbReference>
<reference evidence="1" key="1">
    <citation type="submission" date="2021-02" db="EMBL/GenBank/DDBJ databases">
        <authorList>
            <person name="Nowell W R."/>
        </authorList>
    </citation>
    <scope>NUCLEOTIDE SEQUENCE</scope>
</reference>
<evidence type="ECO:0000313" key="1">
    <source>
        <dbReference type="EMBL" id="CAF1115306.1"/>
    </source>
</evidence>
<organism evidence="1 3">
    <name type="scientific">Adineta steineri</name>
    <dbReference type="NCBI Taxonomy" id="433720"/>
    <lineage>
        <taxon>Eukaryota</taxon>
        <taxon>Metazoa</taxon>
        <taxon>Spiralia</taxon>
        <taxon>Gnathifera</taxon>
        <taxon>Rotifera</taxon>
        <taxon>Eurotatoria</taxon>
        <taxon>Bdelloidea</taxon>
        <taxon>Adinetida</taxon>
        <taxon>Adinetidae</taxon>
        <taxon>Adineta</taxon>
    </lineage>
</organism>
<evidence type="ECO:0000313" key="3">
    <source>
        <dbReference type="Proteomes" id="UP000663845"/>
    </source>
</evidence>
<dbReference type="Pfam" id="PF13385">
    <property type="entry name" value="Laminin_G_3"/>
    <property type="match status" value="2"/>
</dbReference>
<dbReference type="Gene3D" id="2.60.120.200">
    <property type="match status" value="2"/>
</dbReference>
<dbReference type="EMBL" id="CAJOAZ010000706">
    <property type="protein sequence ID" value="CAF3700231.1"/>
    <property type="molecule type" value="Genomic_DNA"/>
</dbReference>
<dbReference type="SUPFAM" id="SSF49899">
    <property type="entry name" value="Concanavalin A-like lectins/glucanases"/>
    <property type="match status" value="2"/>
</dbReference>
<gene>
    <name evidence="1" type="ORF">JYZ213_LOCUS22171</name>
    <name evidence="2" type="ORF">OXD698_LOCUS12229</name>
</gene>
<dbReference type="EMBL" id="CAJNOG010000249">
    <property type="protein sequence ID" value="CAF1115306.1"/>
    <property type="molecule type" value="Genomic_DNA"/>
</dbReference>
<evidence type="ECO:0000313" key="2">
    <source>
        <dbReference type="EMBL" id="CAF3700231.1"/>
    </source>
</evidence>
<comment type="caution">
    <text evidence="1">The sequence shown here is derived from an EMBL/GenBank/DDBJ whole genome shotgun (WGS) entry which is preliminary data.</text>
</comment>
<name>A0A814Q5Z0_9BILA</name>
<dbReference type="AlphaFoldDB" id="A0A814Q5Z0"/>
<protein>
    <recommendedName>
        <fullName evidence="4">LamG-like jellyroll fold domain-containing protein</fullName>
    </recommendedName>
</protein>
<dbReference type="Proteomes" id="UP000663844">
    <property type="component" value="Unassembled WGS sequence"/>
</dbReference>
<proteinExistence type="predicted"/>
<sequence length="324" mass="35891">MRGGLIYLNFYYDDAVSNTQLNSGQWYHVAFVYDRSTSQQLIYLNGTLDGSRIAKSPYTGNANQTTLGAVPLVSWIPTNDGLIDELIFVSRVKNSSEILDEATLVAYYTFDNTFNDSGPNNINNINSTATKFDPNGQFNQALFFASSTYSYFQTTGFYYLGQSSYSYSFSLWIYPTVIGGTILQVSSSNGWCTPMIGFNQKGYLTVQTLGKNGIYTASYTALSLNQWTHISMTYSTTNGIRLYVSGNLQSSNNNYNDYAASGAMNTITMGNPAQWDKCTSDDTGIIQSQFQGKIDELKIYSRELSKTEVYQLSGGLSAVKQNAN</sequence>